<evidence type="ECO:0008006" key="3">
    <source>
        <dbReference type="Google" id="ProtNLM"/>
    </source>
</evidence>
<dbReference type="GO" id="GO:0003676">
    <property type="term" value="F:nucleic acid binding"/>
    <property type="evidence" value="ECO:0007669"/>
    <property type="project" value="InterPro"/>
</dbReference>
<dbReference type="Gene3D" id="3.30.420.10">
    <property type="entry name" value="Ribonuclease H-like superfamily/Ribonuclease H"/>
    <property type="match status" value="1"/>
</dbReference>
<proteinExistence type="predicted"/>
<dbReference type="Proteomes" id="UP000505355">
    <property type="component" value="Chromosome"/>
</dbReference>
<dbReference type="AlphaFoldDB" id="A0A7D4QNG5"/>
<dbReference type="RefSeq" id="WP_173417100.1">
    <property type="nucleotide sequence ID" value="NZ_CP054139.1"/>
</dbReference>
<evidence type="ECO:0000313" key="2">
    <source>
        <dbReference type="Proteomes" id="UP000505355"/>
    </source>
</evidence>
<dbReference type="InterPro" id="IPR036397">
    <property type="entry name" value="RNaseH_sf"/>
</dbReference>
<gene>
    <name evidence="1" type="ORF">HQ865_22690</name>
</gene>
<dbReference type="EMBL" id="CP054139">
    <property type="protein sequence ID" value="QKJ32450.1"/>
    <property type="molecule type" value="Genomic_DNA"/>
</dbReference>
<name>A0A7D4QNG5_9SPHI</name>
<organism evidence="1 2">
    <name type="scientific">Mucilaginibacter mali</name>
    <dbReference type="NCBI Taxonomy" id="2740462"/>
    <lineage>
        <taxon>Bacteria</taxon>
        <taxon>Pseudomonadati</taxon>
        <taxon>Bacteroidota</taxon>
        <taxon>Sphingobacteriia</taxon>
        <taxon>Sphingobacteriales</taxon>
        <taxon>Sphingobacteriaceae</taxon>
        <taxon>Mucilaginibacter</taxon>
    </lineage>
</organism>
<sequence>MTVLGISVGTKESGVCVLRDGKLLRREVHFYKRAWSDYKMQIIINTYRRYLKRFDIDAVVVKAPPARSLSAALRRLLDRTEQMARKRGCAFYVITKTELKGRTGTHSTAELIACACRLYPQLSEQRGKGSLHGNLYDKKMYEAVLAAHVVQQWPNKPAYT</sequence>
<evidence type="ECO:0000313" key="1">
    <source>
        <dbReference type="EMBL" id="QKJ32450.1"/>
    </source>
</evidence>
<accession>A0A7D4QNG5</accession>
<keyword evidence="2" id="KW-1185">Reference proteome</keyword>
<reference evidence="1 2" key="1">
    <citation type="submission" date="2020-05" db="EMBL/GenBank/DDBJ databases">
        <title>Mucilaginibacter mali sp. nov.</title>
        <authorList>
            <person name="Kim H.S."/>
            <person name="Lee K.C."/>
            <person name="Suh M.K."/>
            <person name="Kim J.-S."/>
            <person name="Han K.-I."/>
            <person name="Eom M.K."/>
            <person name="Shin Y.K."/>
            <person name="Lee J.-S."/>
        </authorList>
    </citation>
    <scope>NUCLEOTIDE SEQUENCE [LARGE SCALE GENOMIC DNA]</scope>
    <source>
        <strain evidence="1 2">G2-14</strain>
    </source>
</reference>
<protein>
    <recommendedName>
        <fullName evidence="3">Holliday junction resolvase RuvC</fullName>
    </recommendedName>
</protein>
<dbReference type="KEGG" id="mmab:HQ865_22690"/>